<feature type="transmembrane region" description="Helical" evidence="1">
    <location>
        <begin position="148"/>
        <end position="171"/>
    </location>
</feature>
<sequence length="266" mass="30540">MEMRGMMGGFYKLSEWIMRLSVTNVLWLLFSIPFWFIIISVLNLPIPEDIIIVDGDINSVIKAGWWLLGNMLLLPLILAPFTFFPATSAMFSVARKWVTGDVDVPLFKTFFQSYKSNFKQAMLGGILYSLLILILVVDYIFFIEHFPVVGYLFIFLMFLTVVSMFHYFSLLSHFHMKTLQLLKNALILTIGRPIRSLLIVFGIVAVFLILRQFPVLFLFFSGSIVAVYTFYHFNLVVQKMIIQREAIEAKEGQDGQATDDGKQSQA</sequence>
<feature type="transmembrane region" description="Helical" evidence="1">
    <location>
        <begin position="216"/>
        <end position="237"/>
    </location>
</feature>
<evidence type="ECO:0000313" key="2">
    <source>
        <dbReference type="EMBL" id="WEK55416.1"/>
    </source>
</evidence>
<evidence type="ECO:0000313" key="3">
    <source>
        <dbReference type="Proteomes" id="UP001178662"/>
    </source>
</evidence>
<organism evidence="2 3">
    <name type="scientific">Candidatus Cohnella colombiensis</name>
    <dbReference type="NCBI Taxonomy" id="3121368"/>
    <lineage>
        <taxon>Bacteria</taxon>
        <taxon>Bacillati</taxon>
        <taxon>Bacillota</taxon>
        <taxon>Bacilli</taxon>
        <taxon>Bacillales</taxon>
        <taxon>Paenibacillaceae</taxon>
        <taxon>Cohnella</taxon>
    </lineage>
</organism>
<dbReference type="Pfam" id="PF04854">
    <property type="entry name" value="DUF624"/>
    <property type="match status" value="1"/>
</dbReference>
<keyword evidence="1" id="KW-0812">Transmembrane</keyword>
<accession>A0AA95JCP1</accession>
<reference evidence="2" key="1">
    <citation type="submission" date="2023-03" db="EMBL/GenBank/DDBJ databases">
        <title>Andean soil-derived lignocellulolytic bacterial consortium as a source of novel taxa and putative plastic-active enzymes.</title>
        <authorList>
            <person name="Diaz-Garcia L."/>
            <person name="Chuvochina M."/>
            <person name="Feuerriegel G."/>
            <person name="Bunk B."/>
            <person name="Sproer C."/>
            <person name="Streit W.R."/>
            <person name="Rodriguez L.M."/>
            <person name="Overmann J."/>
            <person name="Jimenez D.J."/>
        </authorList>
    </citation>
    <scope>NUCLEOTIDE SEQUENCE</scope>
    <source>
        <strain evidence="2">MAG 2441</strain>
    </source>
</reference>
<dbReference type="Proteomes" id="UP001178662">
    <property type="component" value="Chromosome"/>
</dbReference>
<gene>
    <name evidence="2" type="ORF">P0Y55_04990</name>
</gene>
<proteinExistence type="predicted"/>
<feature type="transmembrane region" description="Helical" evidence="1">
    <location>
        <begin position="21"/>
        <end position="44"/>
    </location>
</feature>
<name>A0AA95JCP1_9BACL</name>
<evidence type="ECO:0000256" key="1">
    <source>
        <dbReference type="SAM" id="Phobius"/>
    </source>
</evidence>
<feature type="transmembrane region" description="Helical" evidence="1">
    <location>
        <begin position="121"/>
        <end position="142"/>
    </location>
</feature>
<feature type="transmembrane region" description="Helical" evidence="1">
    <location>
        <begin position="192"/>
        <end position="210"/>
    </location>
</feature>
<protein>
    <submittedName>
        <fullName evidence="2">DUF624 domain-containing protein</fullName>
    </submittedName>
</protein>
<dbReference type="InterPro" id="IPR006938">
    <property type="entry name" value="DUF624"/>
</dbReference>
<feature type="transmembrane region" description="Helical" evidence="1">
    <location>
        <begin position="64"/>
        <end position="86"/>
    </location>
</feature>
<keyword evidence="1" id="KW-0472">Membrane</keyword>
<keyword evidence="3" id="KW-1185">Reference proteome</keyword>
<keyword evidence="1" id="KW-1133">Transmembrane helix</keyword>
<dbReference type="EMBL" id="CP119317">
    <property type="protein sequence ID" value="WEK55416.1"/>
    <property type="molecule type" value="Genomic_DNA"/>
</dbReference>
<dbReference type="AlphaFoldDB" id="A0AA95JCP1"/>